<name>A0AAD6WM11_9AGAR</name>
<dbReference type="AlphaFoldDB" id="A0AAD6WM11"/>
<proteinExistence type="predicted"/>
<keyword evidence="2" id="KW-1185">Reference proteome</keyword>
<sequence length="113" mass="13065">MVRDENLLYREFSLASHRYIKEIKRIGWDQKHVEALTGFFYGIDTDPMCSQEHGDKVVLIYADRYRLDWFNTLGVPGKSFNIRVFHVAAKVEAYVGAKTPTVKHPIAQIDHAL</sequence>
<gene>
    <name evidence="1" type="ORF">C8F04DRAFT_1333117</name>
</gene>
<reference evidence="1" key="1">
    <citation type="submission" date="2023-03" db="EMBL/GenBank/DDBJ databases">
        <title>Massive genome expansion in bonnet fungi (Mycena s.s.) driven by repeated elements and novel gene families across ecological guilds.</title>
        <authorList>
            <consortium name="Lawrence Berkeley National Laboratory"/>
            <person name="Harder C.B."/>
            <person name="Miyauchi S."/>
            <person name="Viragh M."/>
            <person name="Kuo A."/>
            <person name="Thoen E."/>
            <person name="Andreopoulos B."/>
            <person name="Lu D."/>
            <person name="Skrede I."/>
            <person name="Drula E."/>
            <person name="Henrissat B."/>
            <person name="Morin E."/>
            <person name="Kohler A."/>
            <person name="Barry K."/>
            <person name="LaButti K."/>
            <person name="Morin E."/>
            <person name="Salamov A."/>
            <person name="Lipzen A."/>
            <person name="Mereny Z."/>
            <person name="Hegedus B."/>
            <person name="Baldrian P."/>
            <person name="Stursova M."/>
            <person name="Weitz H."/>
            <person name="Taylor A."/>
            <person name="Grigoriev I.V."/>
            <person name="Nagy L.G."/>
            <person name="Martin F."/>
            <person name="Kauserud H."/>
        </authorList>
    </citation>
    <scope>NUCLEOTIDE SEQUENCE</scope>
    <source>
        <strain evidence="1">CBHHK200</strain>
    </source>
</reference>
<evidence type="ECO:0000313" key="1">
    <source>
        <dbReference type="EMBL" id="KAJ7017557.1"/>
    </source>
</evidence>
<evidence type="ECO:0000313" key="2">
    <source>
        <dbReference type="Proteomes" id="UP001218188"/>
    </source>
</evidence>
<dbReference type="EMBL" id="JARJCM010000397">
    <property type="protein sequence ID" value="KAJ7017557.1"/>
    <property type="molecule type" value="Genomic_DNA"/>
</dbReference>
<accession>A0AAD6WM11</accession>
<comment type="caution">
    <text evidence="1">The sequence shown here is derived from an EMBL/GenBank/DDBJ whole genome shotgun (WGS) entry which is preliminary data.</text>
</comment>
<organism evidence="1 2">
    <name type="scientific">Mycena alexandri</name>
    <dbReference type="NCBI Taxonomy" id="1745969"/>
    <lineage>
        <taxon>Eukaryota</taxon>
        <taxon>Fungi</taxon>
        <taxon>Dikarya</taxon>
        <taxon>Basidiomycota</taxon>
        <taxon>Agaricomycotina</taxon>
        <taxon>Agaricomycetes</taxon>
        <taxon>Agaricomycetidae</taxon>
        <taxon>Agaricales</taxon>
        <taxon>Marasmiineae</taxon>
        <taxon>Mycenaceae</taxon>
        <taxon>Mycena</taxon>
    </lineage>
</organism>
<dbReference type="Proteomes" id="UP001218188">
    <property type="component" value="Unassembled WGS sequence"/>
</dbReference>
<protein>
    <submittedName>
        <fullName evidence="1">Uncharacterized protein</fullName>
    </submittedName>
</protein>